<dbReference type="InterPro" id="IPR001763">
    <property type="entry name" value="Rhodanese-like_dom"/>
</dbReference>
<gene>
    <name evidence="6" type="ORF">QRX50_40485</name>
</gene>
<dbReference type="Gene3D" id="3.40.250.10">
    <property type="entry name" value="Rhodanese-like domain"/>
    <property type="match status" value="2"/>
</dbReference>
<organism evidence="6 7">
    <name type="scientific">Amycolatopsis carbonis</name>
    <dbReference type="NCBI Taxonomy" id="715471"/>
    <lineage>
        <taxon>Bacteria</taxon>
        <taxon>Bacillati</taxon>
        <taxon>Actinomycetota</taxon>
        <taxon>Actinomycetes</taxon>
        <taxon>Pseudonocardiales</taxon>
        <taxon>Pseudonocardiaceae</taxon>
        <taxon>Amycolatopsis</taxon>
    </lineage>
</organism>
<reference evidence="6 7" key="1">
    <citation type="submission" date="2023-06" db="EMBL/GenBank/DDBJ databases">
        <authorList>
            <person name="Oyuntsetseg B."/>
            <person name="Kim S.B."/>
        </authorList>
    </citation>
    <scope>NUCLEOTIDE SEQUENCE [LARGE SCALE GENOMIC DNA]</scope>
    <source>
        <strain evidence="6 7">2-15</strain>
    </source>
</reference>
<evidence type="ECO:0000256" key="3">
    <source>
        <dbReference type="ARBA" id="ARBA00047549"/>
    </source>
</evidence>
<evidence type="ECO:0000313" key="6">
    <source>
        <dbReference type="EMBL" id="WIX77622.1"/>
    </source>
</evidence>
<keyword evidence="6" id="KW-0808">Transferase</keyword>
<dbReference type="GO" id="GO:0004792">
    <property type="term" value="F:thiosulfate-cyanide sulfurtransferase activity"/>
    <property type="evidence" value="ECO:0007669"/>
    <property type="project" value="UniProtKB-EC"/>
</dbReference>
<feature type="region of interest" description="Disordered" evidence="4">
    <location>
        <begin position="28"/>
        <end position="48"/>
    </location>
</feature>
<dbReference type="CDD" id="cd01449">
    <property type="entry name" value="TST_Repeat_2"/>
    <property type="match status" value="1"/>
</dbReference>
<sequence length="298" mass="32199">MPRTDFLVTTEWLAAHRHDPDIRVVDIRGSVPPLPGQGAGTSSPRPAGLGYESSADEYAAGHVPGAVFLDWTRDIVDPDDSVPVQVATERQFADAMARAGIGDEHLVVAYDTHPASTFATRLWWALHYYGHHRVVVLDGGFTKWQQENRPVDTAVPEHPCAVFTPRTRPELRATAEDVLAALDKPEIQLVDARDPGQYTGEIARPGNRPGHIPGAVNVPREDLVDLTTGTWRSAAELKDLFTAAELDPGRPVVAYCNGGVAASTVLFGLAIAGFPPGSNYDGSWNEWSARADLPVETA</sequence>
<dbReference type="PANTHER" id="PTHR43855:SF1">
    <property type="entry name" value="THIOSULFATE SULFURTRANSFERASE"/>
    <property type="match status" value="1"/>
</dbReference>
<dbReference type="InterPro" id="IPR036873">
    <property type="entry name" value="Rhodanese-like_dom_sf"/>
</dbReference>
<dbReference type="Proteomes" id="UP001236014">
    <property type="component" value="Chromosome"/>
</dbReference>
<dbReference type="InterPro" id="IPR001307">
    <property type="entry name" value="Thiosulphate_STrfase_CS"/>
</dbReference>
<dbReference type="CDD" id="cd01448">
    <property type="entry name" value="TST_Repeat_1"/>
    <property type="match status" value="1"/>
</dbReference>
<dbReference type="SUPFAM" id="SSF52821">
    <property type="entry name" value="Rhodanese/Cell cycle control phosphatase"/>
    <property type="match status" value="2"/>
</dbReference>
<evidence type="ECO:0000256" key="1">
    <source>
        <dbReference type="ARBA" id="ARBA00012245"/>
    </source>
</evidence>
<dbReference type="PROSITE" id="PS00380">
    <property type="entry name" value="RHODANESE_1"/>
    <property type="match status" value="1"/>
</dbReference>
<name>A0A9Y2MWB3_9PSEU</name>
<dbReference type="PROSITE" id="PS50206">
    <property type="entry name" value="RHODANESE_3"/>
    <property type="match status" value="2"/>
</dbReference>
<evidence type="ECO:0000256" key="2">
    <source>
        <dbReference type="ARBA" id="ARBA00022737"/>
    </source>
</evidence>
<dbReference type="PANTHER" id="PTHR43855">
    <property type="entry name" value="THIOSULFATE SULFURTRANSFERASE"/>
    <property type="match status" value="1"/>
</dbReference>
<proteinExistence type="predicted"/>
<keyword evidence="7" id="KW-1185">Reference proteome</keyword>
<comment type="catalytic activity">
    <reaction evidence="3">
        <text>thiosulfate + hydrogen cyanide = thiocyanate + sulfite + 2 H(+)</text>
        <dbReference type="Rhea" id="RHEA:16881"/>
        <dbReference type="ChEBI" id="CHEBI:15378"/>
        <dbReference type="ChEBI" id="CHEBI:17359"/>
        <dbReference type="ChEBI" id="CHEBI:18022"/>
        <dbReference type="ChEBI" id="CHEBI:18407"/>
        <dbReference type="ChEBI" id="CHEBI:33542"/>
        <dbReference type="EC" id="2.8.1.1"/>
    </reaction>
</comment>
<dbReference type="EC" id="2.8.1.1" evidence="1"/>
<dbReference type="InterPro" id="IPR051126">
    <property type="entry name" value="Thiosulfate_sulfurtransferase"/>
</dbReference>
<dbReference type="KEGG" id="acab:QRX50_40485"/>
<keyword evidence="2" id="KW-0677">Repeat</keyword>
<dbReference type="EMBL" id="CP127294">
    <property type="protein sequence ID" value="WIX77622.1"/>
    <property type="molecule type" value="Genomic_DNA"/>
</dbReference>
<evidence type="ECO:0000256" key="4">
    <source>
        <dbReference type="SAM" id="MobiDB-lite"/>
    </source>
</evidence>
<evidence type="ECO:0000259" key="5">
    <source>
        <dbReference type="PROSITE" id="PS50206"/>
    </source>
</evidence>
<accession>A0A9Y2MWB3</accession>
<dbReference type="RefSeq" id="WP_285968362.1">
    <property type="nucleotide sequence ID" value="NZ_CP127294.1"/>
</dbReference>
<evidence type="ECO:0000313" key="7">
    <source>
        <dbReference type="Proteomes" id="UP001236014"/>
    </source>
</evidence>
<feature type="domain" description="Rhodanese" evidence="5">
    <location>
        <begin position="52"/>
        <end position="153"/>
    </location>
</feature>
<protein>
    <recommendedName>
        <fullName evidence="1">thiosulfate sulfurtransferase</fullName>
        <ecNumber evidence="1">2.8.1.1</ecNumber>
    </recommendedName>
</protein>
<feature type="domain" description="Rhodanese" evidence="5">
    <location>
        <begin position="183"/>
        <end position="296"/>
    </location>
</feature>
<dbReference type="AlphaFoldDB" id="A0A9Y2MWB3"/>
<dbReference type="Pfam" id="PF00581">
    <property type="entry name" value="Rhodanese"/>
    <property type="match status" value="2"/>
</dbReference>
<dbReference type="SMART" id="SM00450">
    <property type="entry name" value="RHOD"/>
    <property type="match status" value="2"/>
</dbReference>